<comment type="caution">
    <text evidence="2">The sequence shown here is derived from an EMBL/GenBank/DDBJ whole genome shotgun (WGS) entry which is preliminary data.</text>
</comment>
<evidence type="ECO:0000313" key="3">
    <source>
        <dbReference type="Proteomes" id="UP001219525"/>
    </source>
</evidence>
<keyword evidence="1" id="KW-0812">Transmembrane</keyword>
<dbReference type="EMBL" id="JARJCW010000027">
    <property type="protein sequence ID" value="KAJ7210745.1"/>
    <property type="molecule type" value="Genomic_DNA"/>
</dbReference>
<protein>
    <submittedName>
        <fullName evidence="2">Uncharacterized protein</fullName>
    </submittedName>
</protein>
<evidence type="ECO:0000256" key="1">
    <source>
        <dbReference type="SAM" id="Phobius"/>
    </source>
</evidence>
<feature type="transmembrane region" description="Helical" evidence="1">
    <location>
        <begin position="190"/>
        <end position="213"/>
    </location>
</feature>
<reference evidence="2" key="1">
    <citation type="submission" date="2023-03" db="EMBL/GenBank/DDBJ databases">
        <title>Massive genome expansion in bonnet fungi (Mycena s.s.) driven by repeated elements and novel gene families across ecological guilds.</title>
        <authorList>
            <consortium name="Lawrence Berkeley National Laboratory"/>
            <person name="Harder C.B."/>
            <person name="Miyauchi S."/>
            <person name="Viragh M."/>
            <person name="Kuo A."/>
            <person name="Thoen E."/>
            <person name="Andreopoulos B."/>
            <person name="Lu D."/>
            <person name="Skrede I."/>
            <person name="Drula E."/>
            <person name="Henrissat B."/>
            <person name="Morin E."/>
            <person name="Kohler A."/>
            <person name="Barry K."/>
            <person name="LaButti K."/>
            <person name="Morin E."/>
            <person name="Salamov A."/>
            <person name="Lipzen A."/>
            <person name="Mereny Z."/>
            <person name="Hegedus B."/>
            <person name="Baldrian P."/>
            <person name="Stursova M."/>
            <person name="Weitz H."/>
            <person name="Taylor A."/>
            <person name="Grigoriev I.V."/>
            <person name="Nagy L.G."/>
            <person name="Martin F."/>
            <person name="Kauserud H."/>
        </authorList>
    </citation>
    <scope>NUCLEOTIDE SEQUENCE</scope>
    <source>
        <strain evidence="2">9144</strain>
    </source>
</reference>
<keyword evidence="3" id="KW-1185">Reference proteome</keyword>
<keyword evidence="1" id="KW-0472">Membrane</keyword>
<organism evidence="2 3">
    <name type="scientific">Mycena pura</name>
    <dbReference type="NCBI Taxonomy" id="153505"/>
    <lineage>
        <taxon>Eukaryota</taxon>
        <taxon>Fungi</taxon>
        <taxon>Dikarya</taxon>
        <taxon>Basidiomycota</taxon>
        <taxon>Agaricomycotina</taxon>
        <taxon>Agaricomycetes</taxon>
        <taxon>Agaricomycetidae</taxon>
        <taxon>Agaricales</taxon>
        <taxon>Marasmiineae</taxon>
        <taxon>Mycenaceae</taxon>
        <taxon>Mycena</taxon>
    </lineage>
</organism>
<sequence>MNNEATNVDLDLQLNRLASVLRLARLDSISPNHPQVVITVTQTTVPDQNAVDSMPAIMPPARDMHYLTTGGYGLREVVSLDEIVGDMFMNYLTTGCYGFREVVGLDEIVGDMFRAHGGIVIPTVIIYAFHTARNSERTIHRCSCGCVFGSIFVAVVGILMGIAFGQFEITFLSMIFILDSRALRTCSWGSIFGSWVVGTVVGIALGIIIFEYFL</sequence>
<evidence type="ECO:0000313" key="2">
    <source>
        <dbReference type="EMBL" id="KAJ7210745.1"/>
    </source>
</evidence>
<dbReference type="Proteomes" id="UP001219525">
    <property type="component" value="Unassembled WGS sequence"/>
</dbReference>
<gene>
    <name evidence="2" type="ORF">GGX14DRAFT_565353</name>
</gene>
<proteinExistence type="predicted"/>
<dbReference type="AlphaFoldDB" id="A0AAD6YHR8"/>
<name>A0AAD6YHR8_9AGAR</name>
<keyword evidence="1" id="KW-1133">Transmembrane helix</keyword>
<accession>A0AAD6YHR8</accession>
<feature type="transmembrane region" description="Helical" evidence="1">
    <location>
        <begin position="147"/>
        <end position="178"/>
    </location>
</feature>